<dbReference type="SMART" id="SM00740">
    <property type="entry name" value="PASTA"/>
    <property type="match status" value="3"/>
</dbReference>
<sequence length="282" mass="31658">MLDWKKIYKNYLVKNIGILIAAALVLIIIVFFFIRIYTRHGEAKAIPDFRGLTESQLQHLIKENELRYTVIDSVYIDDQPRGVVIDQTPKAGELVKKNRRIFFTINSWSAEQIVVPNLIDNSLRSAQAYLESLGFRLGKLIYIPSEYKNMVLGQHYNGKPIDPGTQLPRGSVIDLLVGRGLSNETTPVPNLLGMTVREAQKQAQSLYLNIGAIVMEEGIDSSAAFIYRQIPSSGSGQVLNLGASIDVWLTDDTSMHPDSLIIYDSFPEDDLGGDEDFDNEFF</sequence>
<organism evidence="3 4">
    <name type="scientific">Xiashengella succiniciproducens</name>
    <dbReference type="NCBI Taxonomy" id="2949635"/>
    <lineage>
        <taxon>Bacteria</taxon>
        <taxon>Pseudomonadati</taxon>
        <taxon>Bacteroidota</taxon>
        <taxon>Bacteroidia</taxon>
        <taxon>Marinilabiliales</taxon>
        <taxon>Marinilabiliaceae</taxon>
        <taxon>Xiashengella</taxon>
    </lineage>
</organism>
<keyword evidence="1" id="KW-0812">Transmembrane</keyword>
<protein>
    <submittedName>
        <fullName evidence="3">PASTA domain-containing protein</fullName>
    </submittedName>
</protein>
<dbReference type="SUPFAM" id="SSF54184">
    <property type="entry name" value="Penicillin-binding protein 2x (pbp-2x), c-terminal domain"/>
    <property type="match status" value="1"/>
</dbReference>
<reference evidence="3" key="1">
    <citation type="submission" date="2022-05" db="EMBL/GenBank/DDBJ databases">
        <authorList>
            <person name="Sun X."/>
        </authorList>
    </citation>
    <scope>NUCLEOTIDE SEQUENCE</scope>
    <source>
        <strain evidence="3">Ai-910</strain>
    </source>
</reference>
<keyword evidence="1" id="KW-0472">Membrane</keyword>
<proteinExistence type="predicted"/>
<dbReference type="AlphaFoldDB" id="A0A9J6ZNU1"/>
<dbReference type="CDD" id="cd06577">
    <property type="entry name" value="PASTA_pknB"/>
    <property type="match status" value="3"/>
</dbReference>
<feature type="domain" description="PASTA" evidence="2">
    <location>
        <begin position="109"/>
        <end position="179"/>
    </location>
</feature>
<dbReference type="EMBL" id="CP098400">
    <property type="protein sequence ID" value="URW79345.1"/>
    <property type="molecule type" value="Genomic_DNA"/>
</dbReference>
<feature type="transmembrane region" description="Helical" evidence="1">
    <location>
        <begin position="12"/>
        <end position="34"/>
    </location>
</feature>
<evidence type="ECO:0000259" key="2">
    <source>
        <dbReference type="PROSITE" id="PS51178"/>
    </source>
</evidence>
<dbReference type="Pfam" id="PF03793">
    <property type="entry name" value="PASTA"/>
    <property type="match status" value="2"/>
</dbReference>
<dbReference type="PROSITE" id="PS51178">
    <property type="entry name" value="PASTA"/>
    <property type="match status" value="3"/>
</dbReference>
<feature type="domain" description="PASTA" evidence="2">
    <location>
        <begin position="41"/>
        <end position="107"/>
    </location>
</feature>
<dbReference type="KEGG" id="alkq:M9189_10810"/>
<dbReference type="RefSeq" id="WP_250723159.1">
    <property type="nucleotide sequence ID" value="NZ_CP098400.1"/>
</dbReference>
<evidence type="ECO:0000256" key="1">
    <source>
        <dbReference type="SAM" id="Phobius"/>
    </source>
</evidence>
<evidence type="ECO:0000313" key="4">
    <source>
        <dbReference type="Proteomes" id="UP001056426"/>
    </source>
</evidence>
<name>A0A9J6ZNU1_9BACT</name>
<dbReference type="Gene3D" id="3.30.10.20">
    <property type="match status" value="3"/>
</dbReference>
<accession>A0A9J6ZNU1</accession>
<keyword evidence="4" id="KW-1185">Reference proteome</keyword>
<evidence type="ECO:0000313" key="3">
    <source>
        <dbReference type="EMBL" id="URW79345.1"/>
    </source>
</evidence>
<dbReference type="InterPro" id="IPR005543">
    <property type="entry name" value="PASTA_dom"/>
</dbReference>
<dbReference type="Proteomes" id="UP001056426">
    <property type="component" value="Chromosome"/>
</dbReference>
<keyword evidence="1" id="KW-1133">Transmembrane helix</keyword>
<gene>
    <name evidence="3" type="ORF">M9189_10810</name>
</gene>
<feature type="domain" description="PASTA" evidence="2">
    <location>
        <begin position="182"/>
        <end position="251"/>
    </location>
</feature>
<reference evidence="3" key="2">
    <citation type="submission" date="2022-06" db="EMBL/GenBank/DDBJ databases">
        <title>Xiashengella guii gen. nov. sp. nov., a bacterium isolated form anaerobic digestion tank.</title>
        <authorList>
            <person name="Huang H."/>
        </authorList>
    </citation>
    <scope>NUCLEOTIDE SEQUENCE</scope>
    <source>
        <strain evidence="3">Ai-910</strain>
    </source>
</reference>